<dbReference type="EMBL" id="VSSQ01051870">
    <property type="protein sequence ID" value="MPN05985.1"/>
    <property type="molecule type" value="Genomic_DNA"/>
</dbReference>
<evidence type="ECO:0000313" key="1">
    <source>
        <dbReference type="EMBL" id="MPN05985.1"/>
    </source>
</evidence>
<proteinExistence type="predicted"/>
<sequence>MDSALPASACILCSGNRTIDAVISLRIMEARRYDIRFDTQLYLPNEIPLKDVTFASLVGNLLDNAIEVCKKLQKTPHNGLIYLLRD</sequence>
<name>A0A645EVD9_9ZZZZ</name>
<comment type="caution">
    <text evidence="1">The sequence shown here is derived from an EMBL/GenBank/DDBJ whole genome shotgun (WGS) entry which is preliminary data.</text>
</comment>
<gene>
    <name evidence="1" type="ORF">SDC9_153239</name>
</gene>
<accession>A0A645EVD9</accession>
<reference evidence="1" key="1">
    <citation type="submission" date="2019-08" db="EMBL/GenBank/DDBJ databases">
        <authorList>
            <person name="Kucharzyk K."/>
            <person name="Murdoch R.W."/>
            <person name="Higgins S."/>
            <person name="Loffler F."/>
        </authorList>
    </citation>
    <scope>NUCLEOTIDE SEQUENCE</scope>
</reference>
<organism evidence="1">
    <name type="scientific">bioreactor metagenome</name>
    <dbReference type="NCBI Taxonomy" id="1076179"/>
    <lineage>
        <taxon>unclassified sequences</taxon>
        <taxon>metagenomes</taxon>
        <taxon>ecological metagenomes</taxon>
    </lineage>
</organism>
<protein>
    <submittedName>
        <fullName evidence="1">Uncharacterized protein</fullName>
    </submittedName>
</protein>
<dbReference type="AlphaFoldDB" id="A0A645EVD9"/>